<evidence type="ECO:0000313" key="2">
    <source>
        <dbReference type="Proteomes" id="UP001320706"/>
    </source>
</evidence>
<dbReference type="EMBL" id="JAMKPW020000041">
    <property type="protein sequence ID" value="KAK8196745.1"/>
    <property type="molecule type" value="Genomic_DNA"/>
</dbReference>
<organism evidence="1 2">
    <name type="scientific">Zalaria obscura</name>
    <dbReference type="NCBI Taxonomy" id="2024903"/>
    <lineage>
        <taxon>Eukaryota</taxon>
        <taxon>Fungi</taxon>
        <taxon>Dikarya</taxon>
        <taxon>Ascomycota</taxon>
        <taxon>Pezizomycotina</taxon>
        <taxon>Dothideomycetes</taxon>
        <taxon>Dothideomycetidae</taxon>
        <taxon>Dothideales</taxon>
        <taxon>Zalariaceae</taxon>
        <taxon>Zalaria</taxon>
    </lineage>
</organism>
<accession>A0ACC3S9N1</accession>
<keyword evidence="2" id="KW-1185">Reference proteome</keyword>
<reference evidence="1" key="1">
    <citation type="submission" date="2024-02" db="EMBL/GenBank/DDBJ databases">
        <title>Metagenome Assembled Genome of Zalaria obscura JY119.</title>
        <authorList>
            <person name="Vighnesh L."/>
            <person name="Jagadeeshwari U."/>
            <person name="Venkata Ramana C."/>
            <person name="Sasikala C."/>
        </authorList>
    </citation>
    <scope>NUCLEOTIDE SEQUENCE</scope>
    <source>
        <strain evidence="1">JY119</strain>
    </source>
</reference>
<gene>
    <name evidence="1" type="ORF">M8818_006912</name>
</gene>
<protein>
    <submittedName>
        <fullName evidence="1">Uncharacterized protein</fullName>
    </submittedName>
</protein>
<dbReference type="Proteomes" id="UP001320706">
    <property type="component" value="Unassembled WGS sequence"/>
</dbReference>
<name>A0ACC3S9N1_9PEZI</name>
<comment type="caution">
    <text evidence="1">The sequence shown here is derived from an EMBL/GenBank/DDBJ whole genome shotgun (WGS) entry which is preliminary data.</text>
</comment>
<evidence type="ECO:0000313" key="1">
    <source>
        <dbReference type="EMBL" id="KAK8196745.1"/>
    </source>
</evidence>
<proteinExistence type="predicted"/>
<sequence>MVPSSRLSDDATPVRHIDLCYDSQDSEQSALRLVHTLLPEWKESEGSIEFVKFTDGITNTLLKAIKRRPGYTDSQLDQEAVLLRAYGKDTDILIDRERESRAHSLLASRNLAPPLLARFDNGLLYKYIEGDVCSPEDLRRPEVYRAVAKRMGQWHSTLPISAISSAPSEKHASNGNGRNGDAGSKDTETARPVPNIWTVMQGWINALPTGTEAEKKQKQGLDEELAYITSKLANTPGMDGNDYVFSHCDLLSGNVIIEPSPESTLADGDAKHQPSTTVGFIDYEYATPGHAAFDIANHFAEWAGFECDHGAVPSRSQRLEFVRHYIESYRSHAKTDLDPSPEEVVTLMHQIDLFRGVPGFYWGIWALIQATISSIDFDYKAYAPLRLGEYWGAKAEMDGSRKASGAEMTKREKRWAEE</sequence>